<name>A0A6L2LQU3_TANCI</name>
<dbReference type="PROSITE" id="PS50600">
    <property type="entry name" value="ULP_PROTEASE"/>
    <property type="match status" value="1"/>
</dbReference>
<comment type="similarity">
    <text evidence="1">Belongs to the peptidase C48 family.</text>
</comment>
<feature type="domain" description="Ubiquitin-like protease family profile" evidence="4">
    <location>
        <begin position="1"/>
        <end position="238"/>
    </location>
</feature>
<evidence type="ECO:0000256" key="2">
    <source>
        <dbReference type="ARBA" id="ARBA00022670"/>
    </source>
</evidence>
<dbReference type="InterPro" id="IPR003653">
    <property type="entry name" value="Peptidase_C48_C"/>
</dbReference>
<reference evidence="5" key="1">
    <citation type="journal article" date="2019" name="Sci. Rep.">
        <title>Draft genome of Tanacetum cinerariifolium, the natural source of mosquito coil.</title>
        <authorList>
            <person name="Yamashiro T."/>
            <person name="Shiraishi A."/>
            <person name="Satake H."/>
            <person name="Nakayama K."/>
        </authorList>
    </citation>
    <scope>NUCLEOTIDE SEQUENCE</scope>
</reference>
<dbReference type="SUPFAM" id="SSF54001">
    <property type="entry name" value="Cysteine proteinases"/>
    <property type="match status" value="1"/>
</dbReference>
<gene>
    <name evidence="5" type="ORF">Tci_036159</name>
</gene>
<evidence type="ECO:0000313" key="5">
    <source>
        <dbReference type="EMBL" id="GEU64181.1"/>
    </source>
</evidence>
<dbReference type="GO" id="GO:0008234">
    <property type="term" value="F:cysteine-type peptidase activity"/>
    <property type="evidence" value="ECO:0007669"/>
    <property type="project" value="InterPro"/>
</dbReference>
<organism evidence="5">
    <name type="scientific">Tanacetum cinerariifolium</name>
    <name type="common">Dalmatian daisy</name>
    <name type="synonym">Chrysanthemum cinerariifolium</name>
    <dbReference type="NCBI Taxonomy" id="118510"/>
    <lineage>
        <taxon>Eukaryota</taxon>
        <taxon>Viridiplantae</taxon>
        <taxon>Streptophyta</taxon>
        <taxon>Embryophyta</taxon>
        <taxon>Tracheophyta</taxon>
        <taxon>Spermatophyta</taxon>
        <taxon>Magnoliopsida</taxon>
        <taxon>eudicotyledons</taxon>
        <taxon>Gunneridae</taxon>
        <taxon>Pentapetalae</taxon>
        <taxon>asterids</taxon>
        <taxon>campanulids</taxon>
        <taxon>Asterales</taxon>
        <taxon>Asteraceae</taxon>
        <taxon>Asteroideae</taxon>
        <taxon>Anthemideae</taxon>
        <taxon>Anthemidinae</taxon>
        <taxon>Tanacetum</taxon>
    </lineage>
</organism>
<dbReference type="EMBL" id="BKCJ010004977">
    <property type="protein sequence ID" value="GEU64181.1"/>
    <property type="molecule type" value="Genomic_DNA"/>
</dbReference>
<comment type="caution">
    <text evidence="5">The sequence shown here is derived from an EMBL/GenBank/DDBJ whole genome shotgun (WGS) entry which is preliminary data.</text>
</comment>
<evidence type="ECO:0000256" key="1">
    <source>
        <dbReference type="ARBA" id="ARBA00005234"/>
    </source>
</evidence>
<evidence type="ECO:0000259" key="4">
    <source>
        <dbReference type="PROSITE" id="PS50600"/>
    </source>
</evidence>
<protein>
    <submittedName>
        <fullName evidence="5">Phospholipase-like protein</fullName>
    </submittedName>
</protein>
<accession>A0A6L2LQU3</accession>
<dbReference type="InterPro" id="IPR038765">
    <property type="entry name" value="Papain-like_cys_pep_sf"/>
</dbReference>
<keyword evidence="2" id="KW-0645">Protease</keyword>
<keyword evidence="3" id="KW-0378">Hydrolase</keyword>
<evidence type="ECO:0000256" key="3">
    <source>
        <dbReference type="ARBA" id="ARBA00022801"/>
    </source>
</evidence>
<dbReference type="Pfam" id="PF02902">
    <property type="entry name" value="Peptidase_C48"/>
    <property type="match status" value="1"/>
</dbReference>
<dbReference type="GO" id="GO:0006508">
    <property type="term" value="P:proteolysis"/>
    <property type="evidence" value="ECO:0007669"/>
    <property type="project" value="UniProtKB-KW"/>
</dbReference>
<dbReference type="Gene3D" id="3.40.395.10">
    <property type="entry name" value="Adenoviral Proteinase, Chain A"/>
    <property type="match status" value="1"/>
</dbReference>
<proteinExistence type="inferred from homology"/>
<dbReference type="AlphaFoldDB" id="A0A6L2LQU3"/>
<sequence length="241" mass="27798">MSSTNPSANKDVVNDLVDALDDLVDEVAEQKRLRLQLMLKEANNRKSIDFSKSTHMKVAIERCGTNKRRHVDVLRPPIEEDTAKKVLSMDRLKRQSCNDWSMVSCYFLTLLLQDSMSLFYATDEIYPLAWRDVEQVFIPINEPKRHWSLAQFHIQSGNVTFYDSQKTYNPEFCPWYVKIRSYLESKLPVVLQQTGVFSRKGIDPTSYSIKFTNTQNVLKQGGVFGDCGVFFLHISLKVSDL</sequence>